<feature type="binding site" evidence="11">
    <location>
        <position position="445"/>
    </location>
    <ligand>
        <name>glyoxylate</name>
        <dbReference type="ChEBI" id="CHEBI:36655"/>
    </ligand>
</feature>
<feature type="modified residue" description="Cysteine sulfenic acid (-SOH)" evidence="11">
    <location>
        <position position="630"/>
    </location>
</feature>
<dbReference type="GO" id="GO:0005829">
    <property type="term" value="C:cytosol"/>
    <property type="evidence" value="ECO:0007669"/>
    <property type="project" value="TreeGrafter"/>
</dbReference>
<dbReference type="RefSeq" id="WP_069416634.1">
    <property type="nucleotide sequence ID" value="NZ_JACKUL010000014.1"/>
</dbReference>
<keyword evidence="6 11" id="KW-0479">Metal-binding</keyword>
<evidence type="ECO:0000256" key="2">
    <source>
        <dbReference type="ARBA" id="ARBA00022435"/>
    </source>
</evidence>
<evidence type="ECO:0000256" key="4">
    <source>
        <dbReference type="ARBA" id="ARBA00022532"/>
    </source>
</evidence>
<evidence type="ECO:0000259" key="17">
    <source>
        <dbReference type="Pfam" id="PF20658"/>
    </source>
</evidence>
<dbReference type="Gene3D" id="1.20.1220.12">
    <property type="entry name" value="Malate synthase, domain III"/>
    <property type="match status" value="1"/>
</dbReference>
<dbReference type="HAMAP" id="MF_00641">
    <property type="entry name" value="Malate_synth_G"/>
    <property type="match status" value="1"/>
</dbReference>
<dbReference type="GO" id="GO:0006099">
    <property type="term" value="P:tricarboxylic acid cycle"/>
    <property type="evidence" value="ECO:0007669"/>
    <property type="project" value="UniProtKB-KW"/>
</dbReference>
<keyword evidence="8 11" id="KW-0558">Oxidation</keyword>
<dbReference type="Pfam" id="PF20659">
    <property type="entry name" value="MS_C"/>
    <property type="match status" value="1"/>
</dbReference>
<dbReference type="EC" id="2.3.3.9" evidence="11 12"/>
<feature type="domain" description="Malate synthase TIM barrel" evidence="15">
    <location>
        <begin position="343"/>
        <end position="589"/>
    </location>
</feature>
<keyword evidence="2 11" id="KW-0329">Glyoxylate bypass</keyword>
<keyword evidence="3 11" id="KW-0963">Cytoplasm</keyword>
<dbReference type="STRING" id="1776.BHQ18_26340"/>
<name>A0A1E3RA45_MYCFV</name>
<feature type="binding site" evidence="11">
    <location>
        <position position="554"/>
    </location>
    <ligand>
        <name>acetyl-CoA</name>
        <dbReference type="ChEBI" id="CHEBI:57288"/>
    </ligand>
</feature>
<comment type="similarity">
    <text evidence="11 14">Belongs to the malate synthase family. GlcB subfamily.</text>
</comment>
<evidence type="ECO:0000313" key="19">
    <source>
        <dbReference type="EMBL" id="ODQ86798.1"/>
    </source>
</evidence>
<feature type="domain" description="Malate synthase C-terminal" evidence="18">
    <location>
        <begin position="604"/>
        <end position="708"/>
    </location>
</feature>
<evidence type="ECO:0000259" key="18">
    <source>
        <dbReference type="Pfam" id="PF20659"/>
    </source>
</evidence>
<comment type="caution">
    <text evidence="19">The sequence shown here is derived from an EMBL/GenBank/DDBJ whole genome shotgun (WGS) entry which is preliminary data.</text>
</comment>
<dbReference type="PANTHER" id="PTHR42739:SF1">
    <property type="entry name" value="MALATE SYNTHASE G"/>
    <property type="match status" value="1"/>
</dbReference>
<dbReference type="InterPro" id="IPR001465">
    <property type="entry name" value="Malate_synthase_TIM"/>
</dbReference>
<comment type="subunit">
    <text evidence="11">Monomer.</text>
</comment>
<gene>
    <name evidence="11" type="primary">glcB</name>
    <name evidence="19" type="ORF">BHQ18_26340</name>
</gene>
<dbReference type="NCBIfam" id="NF002825">
    <property type="entry name" value="PRK02999.1"/>
    <property type="match status" value="1"/>
</dbReference>
<evidence type="ECO:0000256" key="11">
    <source>
        <dbReference type="HAMAP-Rule" id="MF_00641"/>
    </source>
</evidence>
<organism evidence="19 20">
    <name type="scientific">Mycolicibacterium flavescens</name>
    <name type="common">Mycobacterium flavescens</name>
    <dbReference type="NCBI Taxonomy" id="1776"/>
    <lineage>
        <taxon>Bacteria</taxon>
        <taxon>Bacillati</taxon>
        <taxon>Actinomycetota</taxon>
        <taxon>Actinomycetes</taxon>
        <taxon>Mycobacteriales</taxon>
        <taxon>Mycobacteriaceae</taxon>
        <taxon>Mycolicibacterium</taxon>
    </lineage>
</organism>
<dbReference type="NCBIfam" id="TIGR01345">
    <property type="entry name" value="malate_syn_G"/>
    <property type="match status" value="1"/>
</dbReference>
<comment type="pathway">
    <text evidence="11 14">Carbohydrate metabolism; glyoxylate cycle; (S)-malate from isocitrate: step 2/2.</text>
</comment>
<dbReference type="PANTHER" id="PTHR42739">
    <property type="entry name" value="MALATE SYNTHASE G"/>
    <property type="match status" value="1"/>
</dbReference>
<evidence type="ECO:0000256" key="14">
    <source>
        <dbReference type="RuleBase" id="RU003572"/>
    </source>
</evidence>
<evidence type="ECO:0000256" key="7">
    <source>
        <dbReference type="ARBA" id="ARBA00022842"/>
    </source>
</evidence>
<dbReference type="FunFam" id="3.20.20.360:FF:000002">
    <property type="entry name" value="Malate synthase G"/>
    <property type="match status" value="1"/>
</dbReference>
<dbReference type="UniPathway" id="UPA00703">
    <property type="reaction ID" value="UER00720"/>
</dbReference>
<proteinExistence type="inferred from homology"/>
<dbReference type="InterPro" id="IPR044856">
    <property type="entry name" value="Malate_synth_C_sf"/>
</dbReference>
<feature type="active site" description="Proton acceptor" evidence="11 13">
    <location>
        <position position="346"/>
    </location>
</feature>
<feature type="binding site" evidence="11">
    <location>
        <position position="118"/>
    </location>
    <ligand>
        <name>acetyl-CoA</name>
        <dbReference type="ChEBI" id="CHEBI:57288"/>
    </ligand>
</feature>
<keyword evidence="7 11" id="KW-0460">Magnesium</keyword>
<feature type="binding site" evidence="11">
    <location>
        <position position="346"/>
    </location>
    <ligand>
        <name>glyoxylate</name>
        <dbReference type="ChEBI" id="CHEBI:36655"/>
    </ligand>
</feature>
<feature type="domain" description="Malate synthase G alpha-beta insertion" evidence="17">
    <location>
        <begin position="160"/>
        <end position="235"/>
    </location>
</feature>
<dbReference type="InterPro" id="IPR011076">
    <property type="entry name" value="Malate_synth_sf"/>
</dbReference>
<comment type="subcellular location">
    <subcellularLocation>
        <location evidence="11 14">Cytoplasm</location>
    </subcellularLocation>
</comment>
<evidence type="ECO:0000256" key="6">
    <source>
        <dbReference type="ARBA" id="ARBA00022723"/>
    </source>
</evidence>
<feature type="binding site" evidence="11">
    <location>
        <begin position="125"/>
        <end position="126"/>
    </location>
    <ligand>
        <name>acetyl-CoA</name>
        <dbReference type="ChEBI" id="CHEBI:57288"/>
    </ligand>
</feature>
<dbReference type="CDD" id="cd00728">
    <property type="entry name" value="malate_synt_G"/>
    <property type="match status" value="1"/>
</dbReference>
<dbReference type="EMBL" id="MIHA01000029">
    <property type="protein sequence ID" value="ODQ86798.1"/>
    <property type="molecule type" value="Genomic_DNA"/>
</dbReference>
<feature type="binding site" evidence="11">
    <location>
        <position position="314"/>
    </location>
    <ligand>
        <name>acetyl-CoA</name>
        <dbReference type="ChEBI" id="CHEBI:57288"/>
    </ligand>
</feature>
<comment type="function">
    <text evidence="10 11">Involved in the glycolate utilization. Catalyzes the condensation and subsequent hydrolysis of acetyl-coenzyme A (acetyl-CoA) and glyoxylate to form malate and CoA.</text>
</comment>
<evidence type="ECO:0000259" key="15">
    <source>
        <dbReference type="Pfam" id="PF01274"/>
    </source>
</evidence>
<feature type="binding site" evidence="11">
    <location>
        <position position="277"/>
    </location>
    <ligand>
        <name>acetyl-CoA</name>
        <dbReference type="ChEBI" id="CHEBI:57288"/>
    </ligand>
</feature>
<dbReference type="InterPro" id="IPR046363">
    <property type="entry name" value="MS_N_TIM-barrel_dom"/>
</dbReference>
<dbReference type="GO" id="GO:0004474">
    <property type="term" value="F:malate synthase activity"/>
    <property type="evidence" value="ECO:0007669"/>
    <property type="project" value="UniProtKB-UniRule"/>
</dbReference>
<feature type="binding site" evidence="11">
    <location>
        <position position="473"/>
    </location>
    <ligand>
        <name>Mg(2+)</name>
        <dbReference type="ChEBI" id="CHEBI:18420"/>
    </ligand>
</feature>
<keyword evidence="5 11" id="KW-0808">Transferase</keyword>
<comment type="catalytic activity">
    <reaction evidence="9 11 14">
        <text>glyoxylate + acetyl-CoA + H2O = (S)-malate + CoA + H(+)</text>
        <dbReference type="Rhea" id="RHEA:18181"/>
        <dbReference type="ChEBI" id="CHEBI:15377"/>
        <dbReference type="ChEBI" id="CHEBI:15378"/>
        <dbReference type="ChEBI" id="CHEBI:15589"/>
        <dbReference type="ChEBI" id="CHEBI:36655"/>
        <dbReference type="ChEBI" id="CHEBI:57287"/>
        <dbReference type="ChEBI" id="CHEBI:57288"/>
        <dbReference type="EC" id="2.3.3.9"/>
    </reaction>
</comment>
<feature type="binding site" evidence="11">
    <location>
        <begin position="470"/>
        <end position="473"/>
    </location>
    <ligand>
        <name>glyoxylate</name>
        <dbReference type="ChEBI" id="CHEBI:36655"/>
    </ligand>
</feature>
<dbReference type="InterPro" id="IPR048357">
    <property type="entry name" value="MSG_insertion"/>
</dbReference>
<accession>A0A1E3RA45</accession>
<dbReference type="Proteomes" id="UP000094053">
    <property type="component" value="Unassembled WGS sequence"/>
</dbReference>
<evidence type="ECO:0000256" key="8">
    <source>
        <dbReference type="ARBA" id="ARBA00023097"/>
    </source>
</evidence>
<evidence type="ECO:0000256" key="5">
    <source>
        <dbReference type="ARBA" id="ARBA00022679"/>
    </source>
</evidence>
<dbReference type="InterPro" id="IPR006253">
    <property type="entry name" value="Malate_synthG"/>
</dbReference>
<evidence type="ECO:0000256" key="3">
    <source>
        <dbReference type="ARBA" id="ARBA00022490"/>
    </source>
</evidence>
<dbReference type="Gene3D" id="3.20.20.360">
    <property type="entry name" value="Malate synthase, domain 3"/>
    <property type="match status" value="2"/>
</dbReference>
<feature type="binding site" evidence="11">
    <location>
        <position position="445"/>
    </location>
    <ligand>
        <name>Mg(2+)</name>
        <dbReference type="ChEBI" id="CHEBI:18420"/>
    </ligand>
</feature>
<keyword evidence="20" id="KW-1185">Reference proteome</keyword>
<dbReference type="SUPFAM" id="SSF51645">
    <property type="entry name" value="Malate synthase G"/>
    <property type="match status" value="1"/>
</dbReference>
<protein>
    <recommendedName>
        <fullName evidence="11 12">Malate synthase G</fullName>
        <ecNumber evidence="11 12">2.3.3.9</ecNumber>
    </recommendedName>
</protein>
<sequence length="739" mass="80618">MTDRVTVGNLRVAQVLYDFINDEALPGTDIDPDTFWSGVDKVVADLTPKNEELLAKRDDIQARIDKWHRQRVIEPLDAEAYKAFLTEIGYLQPEPDDFTIGTTGVDDEITTTAGPQLVVPILNARFALNAANARWGSLYDALYGTDVISEDDGAEKGSSYNKVRGDKVIAYARRFLDTSAPLAAGSWSDATGLRIDDGQLLVDVGDGNSVGLAAPEQFVGYSGELGSPQWSVLLRTNGLHTEILVDPESPVGSTDAAGIKDVVLESAITTIMDFEDSVAAVDAEDKVLGYRNWLGLNRGDLTEEVTKGGKTFTRRLNEDRTYTRPNPGPDGPSELTLPGRSLLFVRNVGHLMTNDAIVRTDGNGNEVEVFEGIQDALFTSLAAIHGLKSGDGNGPLVNSRTGSVYIVKPKMHGPEEVAFTVELFSRVEDVLGLPANTLKVGIMDEERRTTVNLKACIKAAADRVVFINTGFLDRTGDEIHTSMEAGPMIRKGAMKGTDWIKAYEDQNVDIGLATGFSGRAQIGKGMWAMTDLMADMVEQKIGQPKAGATTAWVPSPTAATLHAMHYHEVDVYAVHKELEGKRRASIEQLLTVPLAKELAWAPEEIREEVDNNCQSILGYVVRWIDAGVGCSKVPDIHNIALMEDRATLRISSQLLANWLRHGVITPDDVVASLKRMASVVDQQNEKDPEFRPMATDPDHNIAFQAAQELILSGAEQPNGYTEPILHRRRREYKAANGGA</sequence>
<dbReference type="GO" id="GO:0009436">
    <property type="term" value="P:glyoxylate catabolic process"/>
    <property type="evidence" value="ECO:0007669"/>
    <property type="project" value="TreeGrafter"/>
</dbReference>
<dbReference type="GO" id="GO:0000287">
    <property type="term" value="F:magnesium ion binding"/>
    <property type="evidence" value="ECO:0007669"/>
    <property type="project" value="TreeGrafter"/>
</dbReference>
<evidence type="ECO:0000259" key="16">
    <source>
        <dbReference type="Pfam" id="PF20656"/>
    </source>
</evidence>
<evidence type="ECO:0000256" key="9">
    <source>
        <dbReference type="ARBA" id="ARBA00047918"/>
    </source>
</evidence>
<dbReference type="Pfam" id="PF20658">
    <property type="entry name" value="MSG_insertion"/>
    <property type="match status" value="1"/>
</dbReference>
<evidence type="ECO:0000256" key="1">
    <source>
        <dbReference type="ARBA" id="ARBA00001946"/>
    </source>
</evidence>
<reference evidence="20" key="1">
    <citation type="submission" date="2016-09" db="EMBL/GenBank/DDBJ databases">
        <authorList>
            <person name="Greninger A.L."/>
            <person name="Jerome K.R."/>
            <person name="Mcnair B."/>
            <person name="Wallis C."/>
            <person name="Fang F."/>
        </authorList>
    </citation>
    <scope>NUCLEOTIDE SEQUENCE [LARGE SCALE GENOMIC DNA]</scope>
    <source>
        <strain evidence="20">M6</strain>
    </source>
</reference>
<dbReference type="Pfam" id="PF01274">
    <property type="entry name" value="MS_TIM-barrel"/>
    <property type="match status" value="1"/>
</dbReference>
<feature type="active site" description="Proton donor" evidence="11 13">
    <location>
        <position position="644"/>
    </location>
</feature>
<dbReference type="GO" id="GO:0009986">
    <property type="term" value="C:cell surface"/>
    <property type="evidence" value="ECO:0007669"/>
    <property type="project" value="UniProtKB-ARBA"/>
</dbReference>
<evidence type="ECO:0000256" key="12">
    <source>
        <dbReference type="NCBIfam" id="TIGR01345"/>
    </source>
</evidence>
<evidence type="ECO:0000256" key="13">
    <source>
        <dbReference type="PIRSR" id="PIRSR601465-50"/>
    </source>
</evidence>
<dbReference type="AlphaFoldDB" id="A0A1E3RA45"/>
<dbReference type="OrthoDB" id="9762054at2"/>
<evidence type="ECO:0000313" key="20">
    <source>
        <dbReference type="Proteomes" id="UP000094053"/>
    </source>
</evidence>
<feature type="domain" description="Malate synthase N-terminal" evidence="16">
    <location>
        <begin position="16"/>
        <end position="75"/>
    </location>
</feature>
<dbReference type="GO" id="GO:0006097">
    <property type="term" value="P:glyoxylate cycle"/>
    <property type="evidence" value="ECO:0007669"/>
    <property type="project" value="UniProtKB-UniRule"/>
</dbReference>
<evidence type="ECO:0000256" key="10">
    <source>
        <dbReference type="ARBA" id="ARBA00054368"/>
    </source>
</evidence>
<dbReference type="Pfam" id="PF20656">
    <property type="entry name" value="MS_N"/>
    <property type="match status" value="1"/>
</dbReference>
<comment type="cofactor">
    <cofactor evidence="1 11">
        <name>Mg(2+)</name>
        <dbReference type="ChEBI" id="CHEBI:18420"/>
    </cofactor>
</comment>
<dbReference type="InterPro" id="IPR048356">
    <property type="entry name" value="MS_N"/>
</dbReference>
<comment type="caution">
    <text evidence="11">Lacks conserved residue(s) required for the propagation of feature annotation.</text>
</comment>
<dbReference type="InterPro" id="IPR048355">
    <property type="entry name" value="MS_C"/>
</dbReference>
<keyword evidence="4 11" id="KW-0816">Tricarboxylic acid cycle</keyword>